<dbReference type="PROSITE" id="PS51981">
    <property type="entry name" value="ZF_RZ"/>
    <property type="match status" value="1"/>
</dbReference>
<evidence type="ECO:0000256" key="6">
    <source>
        <dbReference type="ARBA" id="ARBA00022859"/>
    </source>
</evidence>
<proteinExistence type="predicted"/>
<keyword evidence="8" id="KW-1185">Reference proteome</keyword>
<keyword evidence="6" id="KW-0391">Immunity</keyword>
<evidence type="ECO:0000256" key="4">
    <source>
        <dbReference type="ARBA" id="ARBA00022771"/>
    </source>
</evidence>
<organism evidence="8 9">
    <name type="scientific">Hydra vulgaris</name>
    <name type="common">Hydra</name>
    <name type="synonym">Hydra attenuata</name>
    <dbReference type="NCBI Taxonomy" id="6087"/>
    <lineage>
        <taxon>Eukaryota</taxon>
        <taxon>Metazoa</taxon>
        <taxon>Cnidaria</taxon>
        <taxon>Hydrozoa</taxon>
        <taxon>Hydroidolina</taxon>
        <taxon>Anthoathecata</taxon>
        <taxon>Aplanulata</taxon>
        <taxon>Hydridae</taxon>
        <taxon>Hydra</taxon>
    </lineage>
</organism>
<dbReference type="Proteomes" id="UP001652625">
    <property type="component" value="Chromosome 15"/>
</dbReference>
<accession>A0ABM4DQE3</accession>
<dbReference type="PANTHER" id="PTHR22605">
    <property type="entry name" value="RZ-TYPE DOMAIN-CONTAINING PROTEIN"/>
    <property type="match status" value="1"/>
</dbReference>
<reference evidence="9" key="1">
    <citation type="submission" date="2025-08" db="UniProtKB">
        <authorList>
            <consortium name="RefSeq"/>
        </authorList>
    </citation>
    <scope>IDENTIFICATION</scope>
</reference>
<keyword evidence="5" id="KW-0862">Zinc</keyword>
<comment type="subcellular location">
    <subcellularLocation>
        <location evidence="1">Cytoplasm</location>
    </subcellularLocation>
</comment>
<evidence type="ECO:0000256" key="3">
    <source>
        <dbReference type="ARBA" id="ARBA00022723"/>
    </source>
</evidence>
<sequence length="1356" mass="156595">MASLIMELTTMEVDSYLFDILRIKYPDHLQSPEQGLHSYKFLAYGLISFTNSVIISRNKYFNACGIKLNDIINNTNCDIVSIHIALNTKIFEERLKSISLMLILQPKLKEARLGQESEIDIDVHLMNHFLSHLASKRFCPGVIEEIRKTKVLINCVCESVIKSKCSNATKEMVKKLQIRWCSFRICQKFSDVVFQTSTSFCNHQIDLLISLWKKLETLPNDMLTCESWYIVEEFFKESLLIDYSNIQTVFEKEEFKKRCISFYAEVVAEFCFSRKDFDRVDTNVIENILNYVFSSETTKVFSPIPDYALDPTPVIRSFLLQQLLQRSYNEVQKYLSHHLAMLFSHTDQSQLLEVAKLFIYCMEDKKELDFSTLIKETNINSALLEYISDELVAGYDFAQLVKPGESLTEVSLLERVAALRITLKVSAQVMCAWFFGGTFNETKVKRSFDSFLALLTKFILKYKDSRPYFYFLKQIVRNYGIQGLKEIVIKPELDWLLNQDESVNNMTSYDKFLVYGKHYKEIRDRLVICILEDNLLGITQLEEDDENKTNVFLQLSLFKGLSNLPSLAILKDEIKIQTCLSAIRSFSTLESYSSILYHFWVVINSGNPSTHLFLLLATYPQQVYGWFLPAMPHDNLSDVFGLNLSDNSNSFLFYACPRGHPYVITNCGRPNQTYVCPVSNCRLAIGGESHRLLSTNQIISNRVDTTKPGHCLGPALERSNFSIPQRELTPLSVTLQNLLVHLSLLVATLTGHVEDVVRLVHPEVNSDTMQMFLVQHIEKDFALLSNRIARKNDDTNSAVHTFLKHLLLNDEPDNIMMIDLTSVQIRNQYENAFDRKFIQPFFNSLDEELLQFNKFLMADHCINDSSLMRKIFELDAELDLSNITVMSPQFWLYRQSVSVESLKVAVQLKVAGGGTKNISILVKFLEQESVLSMIKELPLILELQKILQHEFNYKLDKKTAVDKTVDQLLSDINASKPGIGKKVDKLIKCFIKTWNHARGLFTEREKRLEPNLPLIKLDNKCSLAYFIAARSDHGLCASMLIDFLAFQQNEFLEECHMMNPAYVFQHVPILQLKETDIISYEQKRDLLPLVLLNCDYSLGIGKAPKIEHNLETIQRRLYENVIFGKALIDREIIPFFYRGDIKSLNFPLLRSSIQQTFIPYSEQKRMLDEMIDIADVSVALRAVETVIGIITSTSGDCNMYLRDYLTNILRMNAQEYIVSGKMHDYIRLTHLYSAWLMLTVEQACRIYTSKQVPFHVKEIFLSEDLENEVVENMKKRLHHIDRKELINLITEYIVLELPLRNEADISLMLSEALQLYKDNQGTTITTSLEPISDEFLLNHIYLFWKIVASHAKDFDN</sequence>
<evidence type="ECO:0000259" key="7">
    <source>
        <dbReference type="PROSITE" id="PS51981"/>
    </source>
</evidence>
<dbReference type="InterPro" id="IPR046439">
    <property type="entry name" value="ZF_RZ_dom"/>
</dbReference>
<evidence type="ECO:0000256" key="1">
    <source>
        <dbReference type="ARBA" id="ARBA00004496"/>
    </source>
</evidence>
<dbReference type="GeneID" id="136092465"/>
<dbReference type="Pfam" id="PF20173">
    <property type="entry name" value="ZnF_RZ-type"/>
    <property type="match status" value="1"/>
</dbReference>
<name>A0ABM4DQE3_HYDVU</name>
<evidence type="ECO:0000256" key="5">
    <source>
        <dbReference type="ARBA" id="ARBA00022833"/>
    </source>
</evidence>
<evidence type="ECO:0000256" key="2">
    <source>
        <dbReference type="ARBA" id="ARBA00022490"/>
    </source>
</evidence>
<dbReference type="InterPro" id="IPR031248">
    <property type="entry name" value="RNF213"/>
</dbReference>
<dbReference type="PANTHER" id="PTHR22605:SF16">
    <property type="entry name" value="E3 UBIQUITIN-PROTEIN LIGASE RNF213"/>
    <property type="match status" value="1"/>
</dbReference>
<keyword evidence="3" id="KW-0479">Metal-binding</keyword>
<feature type="domain" description="RZ-type" evidence="7">
    <location>
        <begin position="631"/>
        <end position="708"/>
    </location>
</feature>
<gene>
    <name evidence="9" type="primary">LOC136092465</name>
</gene>
<keyword evidence="4" id="KW-0863">Zinc-finger</keyword>
<keyword evidence="2" id="KW-0963">Cytoplasm</keyword>
<dbReference type="RefSeq" id="XP_065676802.1">
    <property type="nucleotide sequence ID" value="XM_065820730.1"/>
</dbReference>
<evidence type="ECO:0000313" key="8">
    <source>
        <dbReference type="Proteomes" id="UP001652625"/>
    </source>
</evidence>
<protein>
    <submittedName>
        <fullName evidence="9">E3 ubiquitin-protein ligase rnf213-alpha-like isoform X1</fullName>
    </submittedName>
</protein>
<evidence type="ECO:0000313" key="9">
    <source>
        <dbReference type="RefSeq" id="XP_065676802.1"/>
    </source>
</evidence>